<organism evidence="2 3">
    <name type="scientific">Solanum verrucosum</name>
    <dbReference type="NCBI Taxonomy" id="315347"/>
    <lineage>
        <taxon>Eukaryota</taxon>
        <taxon>Viridiplantae</taxon>
        <taxon>Streptophyta</taxon>
        <taxon>Embryophyta</taxon>
        <taxon>Tracheophyta</taxon>
        <taxon>Spermatophyta</taxon>
        <taxon>Magnoliopsida</taxon>
        <taxon>eudicotyledons</taxon>
        <taxon>Gunneridae</taxon>
        <taxon>Pentapetalae</taxon>
        <taxon>asterids</taxon>
        <taxon>lamiids</taxon>
        <taxon>Solanales</taxon>
        <taxon>Solanaceae</taxon>
        <taxon>Solanoideae</taxon>
        <taxon>Solaneae</taxon>
        <taxon>Solanum</taxon>
    </lineage>
</organism>
<proteinExistence type="predicted"/>
<dbReference type="InterPro" id="IPR041577">
    <property type="entry name" value="RT_RNaseH_2"/>
</dbReference>
<evidence type="ECO:0000313" key="3">
    <source>
        <dbReference type="Proteomes" id="UP001234989"/>
    </source>
</evidence>
<evidence type="ECO:0000259" key="1">
    <source>
        <dbReference type="Pfam" id="PF17919"/>
    </source>
</evidence>
<accession>A0AAF0URQ3</accession>
<dbReference type="EMBL" id="CP133621">
    <property type="protein sequence ID" value="WMV49916.1"/>
    <property type="molecule type" value="Genomic_DNA"/>
</dbReference>
<dbReference type="Proteomes" id="UP001234989">
    <property type="component" value="Chromosome 10"/>
</dbReference>
<name>A0AAF0URQ3_SOLVR</name>
<gene>
    <name evidence="2" type="ORF">MTR67_043301</name>
</gene>
<dbReference type="Pfam" id="PF17919">
    <property type="entry name" value="RT_RNaseH_2"/>
    <property type="match status" value="1"/>
</dbReference>
<dbReference type="InterPro" id="IPR043502">
    <property type="entry name" value="DNA/RNA_pol_sf"/>
</dbReference>
<evidence type="ECO:0000313" key="2">
    <source>
        <dbReference type="EMBL" id="WMV49916.1"/>
    </source>
</evidence>
<sequence>MTLATTIYYIWHERNYWIFQNKLRNTESIIRIIIQDIHHTASILLKDRLTSAPVLTLPEGTDGFVVHCDASRVGLGCVLMQNSKVIASRQLNSMRRIIRPMILNWRRFYLH</sequence>
<keyword evidence="3" id="KW-1185">Reference proteome</keyword>
<protein>
    <recommendedName>
        <fullName evidence="1">Reverse transcriptase/retrotransposon-derived protein RNase H-like domain-containing protein</fullName>
    </recommendedName>
</protein>
<dbReference type="SUPFAM" id="SSF56672">
    <property type="entry name" value="DNA/RNA polymerases"/>
    <property type="match status" value="1"/>
</dbReference>
<feature type="domain" description="Reverse transcriptase/retrotransposon-derived protein RNase H-like" evidence="1">
    <location>
        <begin position="38"/>
        <end position="94"/>
    </location>
</feature>
<reference evidence="2" key="1">
    <citation type="submission" date="2023-08" db="EMBL/GenBank/DDBJ databases">
        <title>A de novo genome assembly of Solanum verrucosum Schlechtendal, a Mexican diploid species geographically isolated from the other diploid A-genome species in potato relatives.</title>
        <authorList>
            <person name="Hosaka K."/>
        </authorList>
    </citation>
    <scope>NUCLEOTIDE SEQUENCE</scope>
    <source>
        <tissue evidence="2">Young leaves</tissue>
    </source>
</reference>
<dbReference type="AlphaFoldDB" id="A0AAF0URQ3"/>